<comment type="pathway">
    <text evidence="1">Cofactor biosynthesis; adenosylcobalamin biosynthesis.</text>
</comment>
<evidence type="ECO:0000256" key="2">
    <source>
        <dbReference type="ARBA" id="ARBA00005879"/>
    </source>
</evidence>
<evidence type="ECO:0000259" key="7">
    <source>
        <dbReference type="Pfam" id="PF00590"/>
    </source>
</evidence>
<evidence type="ECO:0000256" key="5">
    <source>
        <dbReference type="ARBA" id="ARBA00022679"/>
    </source>
</evidence>
<dbReference type="NCBIfam" id="TIGR01465">
    <property type="entry name" value="cobM_cbiF"/>
    <property type="match status" value="1"/>
</dbReference>
<dbReference type="InterPro" id="IPR014777">
    <property type="entry name" value="4pyrrole_Mease_sub1"/>
</dbReference>
<dbReference type="GO" id="GO:0032259">
    <property type="term" value="P:methylation"/>
    <property type="evidence" value="ECO:0007669"/>
    <property type="project" value="UniProtKB-KW"/>
</dbReference>
<dbReference type="GO" id="GO:0046026">
    <property type="term" value="F:precorrin-4 C11-methyltransferase activity"/>
    <property type="evidence" value="ECO:0007669"/>
    <property type="project" value="InterPro"/>
</dbReference>
<dbReference type="InterPro" id="IPR035996">
    <property type="entry name" value="4pyrrol_Methylase_sf"/>
</dbReference>
<dbReference type="Gene3D" id="3.30.950.10">
    <property type="entry name" value="Methyltransferase, Cobalt-precorrin-4 Transmethylase, Domain 2"/>
    <property type="match status" value="1"/>
</dbReference>
<dbReference type="STRING" id="1838280.A6M21_14030"/>
<dbReference type="Gene3D" id="3.40.1010.10">
    <property type="entry name" value="Cobalt-precorrin-4 Transmethylase, Domain 1"/>
    <property type="match status" value="1"/>
</dbReference>
<dbReference type="PANTHER" id="PTHR45790">
    <property type="entry name" value="SIROHEME SYNTHASE-RELATED"/>
    <property type="match status" value="1"/>
</dbReference>
<dbReference type="Proteomes" id="UP000078532">
    <property type="component" value="Unassembled WGS sequence"/>
</dbReference>
<dbReference type="EMBL" id="LYVF01000183">
    <property type="protein sequence ID" value="OAT80268.1"/>
    <property type="molecule type" value="Genomic_DNA"/>
</dbReference>
<evidence type="ECO:0000256" key="6">
    <source>
        <dbReference type="ARBA" id="ARBA00022691"/>
    </source>
</evidence>
<dbReference type="InterPro" id="IPR003043">
    <property type="entry name" value="Uropor_MeTrfase_CS"/>
</dbReference>
<dbReference type="InterPro" id="IPR014776">
    <property type="entry name" value="4pyrrole_Mease_sub2"/>
</dbReference>
<feature type="domain" description="Tetrapyrrole methylase" evidence="7">
    <location>
        <begin position="1"/>
        <end position="207"/>
    </location>
</feature>
<dbReference type="GO" id="GO:0009236">
    <property type="term" value="P:cobalamin biosynthetic process"/>
    <property type="evidence" value="ECO:0007669"/>
    <property type="project" value="UniProtKB-UniPathway"/>
</dbReference>
<dbReference type="OrthoDB" id="9815856at2"/>
<dbReference type="SUPFAM" id="SSF53790">
    <property type="entry name" value="Tetrapyrrole methylase"/>
    <property type="match status" value="1"/>
</dbReference>
<comment type="similarity">
    <text evidence="2">Belongs to the precorrin methyltransferase family.</text>
</comment>
<dbReference type="RefSeq" id="WP_066670090.1">
    <property type="nucleotide sequence ID" value="NZ_LYVF01000183.1"/>
</dbReference>
<evidence type="ECO:0000256" key="3">
    <source>
        <dbReference type="ARBA" id="ARBA00022573"/>
    </source>
</evidence>
<dbReference type="PROSITE" id="PS00839">
    <property type="entry name" value="SUMT_1"/>
    <property type="match status" value="1"/>
</dbReference>
<name>A0A1B7LC02_9FIRM</name>
<sequence>MIYFIGAGPGDPELITIKGARLLAASDVVIYTGSLVSPRILEYCRPGAAVHNSAAMTLEEVMATMRRAHTAGLTVARVHTGDPALYGAIQEQMDALDNEQIPYTVVPGVSSFLAAAAAIPHELTLPGVSQTVILTRLEGRTAVPEEEKLSALARHGATMCIFLSVGQMERLVAELLAGGYTPQTAAVVVERASWPEERVIRGTLADIAGRVKAAGITRTAQVLVGDVFAAPYQLSRLYDPQFAHSYRGCRE</sequence>
<keyword evidence="6" id="KW-0949">S-adenosyl-L-methionine</keyword>
<keyword evidence="4 8" id="KW-0489">Methyltransferase</keyword>
<dbReference type="InterPro" id="IPR050161">
    <property type="entry name" value="Siro_Cobalamin_biosynth"/>
</dbReference>
<gene>
    <name evidence="8" type="ORF">A6M21_14030</name>
</gene>
<dbReference type="UniPathway" id="UPA00148"/>
<comment type="caution">
    <text evidence="8">The sequence shown here is derived from an EMBL/GenBank/DDBJ whole genome shotgun (WGS) entry which is preliminary data.</text>
</comment>
<evidence type="ECO:0000313" key="8">
    <source>
        <dbReference type="EMBL" id="OAT80268.1"/>
    </source>
</evidence>
<dbReference type="InterPro" id="IPR000878">
    <property type="entry name" value="4pyrrol_Mease"/>
</dbReference>
<evidence type="ECO:0000313" key="9">
    <source>
        <dbReference type="Proteomes" id="UP000078532"/>
    </source>
</evidence>
<dbReference type="PANTHER" id="PTHR45790:SF4">
    <property type="entry name" value="COBALT-PRECORRIN-4 C(11)-METHYLTRANSFERASE"/>
    <property type="match status" value="1"/>
</dbReference>
<accession>A0A1B7LC02</accession>
<evidence type="ECO:0000256" key="4">
    <source>
        <dbReference type="ARBA" id="ARBA00022603"/>
    </source>
</evidence>
<dbReference type="Pfam" id="PF00590">
    <property type="entry name" value="TP_methylase"/>
    <property type="match status" value="1"/>
</dbReference>
<protein>
    <submittedName>
        <fullName evidence="8">Precorrin-4 C(11)-methyltransferase</fullName>
    </submittedName>
</protein>
<keyword evidence="5 8" id="KW-0808">Transferase</keyword>
<keyword evidence="9" id="KW-1185">Reference proteome</keyword>
<reference evidence="8 9" key="1">
    <citation type="submission" date="2016-04" db="EMBL/GenBank/DDBJ databases">
        <authorList>
            <person name="Evans L.H."/>
            <person name="Alamgir A."/>
            <person name="Owens N."/>
            <person name="Weber N.D."/>
            <person name="Virtaneva K."/>
            <person name="Barbian K."/>
            <person name="Babar A."/>
            <person name="Rosenke K."/>
        </authorList>
    </citation>
    <scope>NUCLEOTIDE SEQUENCE [LARGE SCALE GENOMIC DNA]</scope>
    <source>
        <strain evidence="8 9">LMa1</strain>
    </source>
</reference>
<proteinExistence type="inferred from homology"/>
<evidence type="ECO:0000256" key="1">
    <source>
        <dbReference type="ARBA" id="ARBA00004953"/>
    </source>
</evidence>
<dbReference type="CDD" id="cd11641">
    <property type="entry name" value="Precorrin-4_C11-MT"/>
    <property type="match status" value="1"/>
</dbReference>
<dbReference type="AlphaFoldDB" id="A0A1B7LC02"/>
<keyword evidence="3" id="KW-0169">Cobalamin biosynthesis</keyword>
<dbReference type="InterPro" id="IPR006362">
    <property type="entry name" value="Cbl_synth_CobM/CibF"/>
</dbReference>
<organism evidence="8 9">
    <name type="scientific">Desulfotomaculum copahuensis</name>
    <dbReference type="NCBI Taxonomy" id="1838280"/>
    <lineage>
        <taxon>Bacteria</taxon>
        <taxon>Bacillati</taxon>
        <taxon>Bacillota</taxon>
        <taxon>Clostridia</taxon>
        <taxon>Eubacteriales</taxon>
        <taxon>Desulfotomaculaceae</taxon>
        <taxon>Desulfotomaculum</taxon>
    </lineage>
</organism>